<proteinExistence type="predicted"/>
<organism evidence="1 2">
    <name type="scientific">Candidatus Accumulibacter affinis</name>
    <dbReference type="NCBI Taxonomy" id="2954384"/>
    <lineage>
        <taxon>Bacteria</taxon>
        <taxon>Pseudomonadati</taxon>
        <taxon>Pseudomonadota</taxon>
        <taxon>Betaproteobacteria</taxon>
        <taxon>Candidatus Accumulibacter</taxon>
    </lineage>
</organism>
<dbReference type="AlphaFoldDB" id="A0A935W6Y3"/>
<dbReference type="EMBL" id="JADJOT010000013">
    <property type="protein sequence ID" value="MBK7956503.1"/>
    <property type="molecule type" value="Genomic_DNA"/>
</dbReference>
<comment type="caution">
    <text evidence="1">The sequence shown here is derived from an EMBL/GenBank/DDBJ whole genome shotgun (WGS) entry which is preliminary data.</text>
</comment>
<evidence type="ECO:0000313" key="1">
    <source>
        <dbReference type="EMBL" id="MBK7956503.1"/>
    </source>
</evidence>
<accession>A0A935W6Y3</accession>
<name>A0A935W6Y3_9PROT</name>
<protein>
    <submittedName>
        <fullName evidence="1">Uncharacterized protein</fullName>
    </submittedName>
</protein>
<gene>
    <name evidence="1" type="ORF">IPK02_22665</name>
</gene>
<sequence length="114" mass="12444">MRRPDDHLTRAPIDSVFRAADDFLAGGRWCVNLSPQTRQSRTGRPDVCHHRHLVNDTRFVLPQALSDGFALVKVSVTSQCPEGVAPVPASSPEHRFLIDARSACAVSGLVLESV</sequence>
<dbReference type="Proteomes" id="UP000706151">
    <property type="component" value="Unassembled WGS sequence"/>
</dbReference>
<evidence type="ECO:0000313" key="2">
    <source>
        <dbReference type="Proteomes" id="UP000706151"/>
    </source>
</evidence>
<reference evidence="1 2" key="1">
    <citation type="submission" date="2020-10" db="EMBL/GenBank/DDBJ databases">
        <title>Connecting structure to function with the recovery of over 1000 high-quality activated sludge metagenome-assembled genomes encoding full-length rRNA genes using long-read sequencing.</title>
        <authorList>
            <person name="Singleton C.M."/>
            <person name="Petriglieri F."/>
            <person name="Kristensen J.M."/>
            <person name="Kirkegaard R.H."/>
            <person name="Michaelsen T.Y."/>
            <person name="Andersen M.H."/>
            <person name="Karst S.M."/>
            <person name="Dueholm M.S."/>
            <person name="Nielsen P.H."/>
            <person name="Albertsen M."/>
        </authorList>
    </citation>
    <scope>NUCLEOTIDE SEQUENCE [LARGE SCALE GENOMIC DNA]</scope>
    <source>
        <strain evidence="1">Fred_18-Q3-R57-64_BAT3C.720</strain>
    </source>
</reference>